<dbReference type="PANTHER" id="PTHR34387">
    <property type="entry name" value="SLR1258 PROTEIN"/>
    <property type="match status" value="1"/>
</dbReference>
<dbReference type="RefSeq" id="WP_191711735.1">
    <property type="nucleotide sequence ID" value="NZ_JACSPX010000001.1"/>
</dbReference>
<dbReference type="Proteomes" id="UP000611521">
    <property type="component" value="Unassembled WGS sequence"/>
</dbReference>
<organism evidence="1 2">
    <name type="scientific">Microbacterium commune</name>
    <dbReference type="NCBI Taxonomy" id="2762219"/>
    <lineage>
        <taxon>Bacteria</taxon>
        <taxon>Bacillati</taxon>
        <taxon>Actinomycetota</taxon>
        <taxon>Actinomycetes</taxon>
        <taxon>Micrococcales</taxon>
        <taxon>Microbacteriaceae</taxon>
        <taxon>Microbacterium</taxon>
    </lineage>
</organism>
<gene>
    <name evidence="1" type="ORF">H9633_00560</name>
</gene>
<sequence>MSEVIITVRGEHELRVAPERATIRLTVALDGPEREEVVRRVLALAEPVREDIVAREQAGSVTAWTSQRLSVYGERPWNADGRKLAPVYRASIDFTATFADISELSLWATELAGEDGIALGGVDWHLTPETEREVEREVATQAVGVAVSRAQAYAEALGLRTLTPVEIADRGLISAETPTFMPVAMRAAGGFDASPAMEFQGEEITVSATVEGRFSAS</sequence>
<comment type="caution">
    <text evidence="1">The sequence shown here is derived from an EMBL/GenBank/DDBJ whole genome shotgun (WGS) entry which is preliminary data.</text>
</comment>
<dbReference type="Gene3D" id="3.30.70.2970">
    <property type="entry name" value="Protein of unknown function (DUF541), domain 2"/>
    <property type="match status" value="1"/>
</dbReference>
<reference evidence="1 2" key="1">
    <citation type="submission" date="2020-08" db="EMBL/GenBank/DDBJ databases">
        <title>A Genomic Blueprint of the Chicken Gut Microbiome.</title>
        <authorList>
            <person name="Gilroy R."/>
            <person name="Ravi A."/>
            <person name="Getino M."/>
            <person name="Pursley I."/>
            <person name="Horton D.L."/>
            <person name="Alikhan N.-F."/>
            <person name="Baker D."/>
            <person name="Gharbi K."/>
            <person name="Hall N."/>
            <person name="Watson M."/>
            <person name="Adriaenssens E.M."/>
            <person name="Foster-Nyarko E."/>
            <person name="Jarju S."/>
            <person name="Secka A."/>
            <person name="Antonio M."/>
            <person name="Oren A."/>
            <person name="Chaudhuri R."/>
            <person name="La Ragione R.M."/>
            <person name="Hildebrand F."/>
            <person name="Pallen M.J."/>
        </authorList>
    </citation>
    <scope>NUCLEOTIDE SEQUENCE [LARGE SCALE GENOMIC DNA]</scope>
    <source>
        <strain evidence="1 2">Re1</strain>
    </source>
</reference>
<evidence type="ECO:0000313" key="1">
    <source>
        <dbReference type="EMBL" id="MBD8010786.1"/>
    </source>
</evidence>
<keyword evidence="2" id="KW-1185">Reference proteome</keyword>
<dbReference type="Pfam" id="PF04402">
    <property type="entry name" value="SIMPL"/>
    <property type="match status" value="1"/>
</dbReference>
<evidence type="ECO:0000313" key="2">
    <source>
        <dbReference type="Proteomes" id="UP000611521"/>
    </source>
</evidence>
<dbReference type="EMBL" id="JACSPX010000001">
    <property type="protein sequence ID" value="MBD8010786.1"/>
    <property type="molecule type" value="Genomic_DNA"/>
</dbReference>
<protein>
    <submittedName>
        <fullName evidence="1">SIMPL domain-containing protein</fullName>
    </submittedName>
</protein>
<proteinExistence type="predicted"/>
<accession>A0ABR8W1A3</accession>
<name>A0ABR8W1A3_9MICO</name>
<dbReference type="PANTHER" id="PTHR34387:SF2">
    <property type="entry name" value="SLR1258 PROTEIN"/>
    <property type="match status" value="1"/>
</dbReference>
<dbReference type="Gene3D" id="3.30.110.170">
    <property type="entry name" value="Protein of unknown function (DUF541), domain 1"/>
    <property type="match status" value="1"/>
</dbReference>
<dbReference type="InterPro" id="IPR007497">
    <property type="entry name" value="SIMPL/DUF541"/>
</dbReference>
<dbReference type="InterPro" id="IPR052022">
    <property type="entry name" value="26kDa_periplasmic_antigen"/>
</dbReference>